<sequence>MKSSVIKAFVAAATIAVAMPAMAQFNVGKAIGAGVKAAKAATLTDEQMAAYVKESVDWMDANNPVTPDDDPYTIRLKKLTDGLTEADGIPLNFKVYRVIDVNAFACPDGSVRVFSSLMDIMSDDELLGIIGHEIGHVAKRHSKKAFRTELLTGALKDGVSAAGGVAAKLSDSQLGQLSQGLVNSKFSQKQEKEADDYGYEFLKENGKNPWGMVQAFEKFQKMEDEAGAKPTYIDRMFSSHPETVARIKRMTERCQKDGIARQESK</sequence>
<gene>
    <name evidence="1" type="ORF">E5990_06945</name>
</gene>
<accession>A0AC61S538</accession>
<name>A0AC61S538_9BACT</name>
<comment type="caution">
    <text evidence="1">The sequence shown here is derived from an EMBL/GenBank/DDBJ whole genome shotgun (WGS) entry which is preliminary data.</text>
</comment>
<dbReference type="EMBL" id="SSTG01000078">
    <property type="protein sequence ID" value="THG49534.1"/>
    <property type="molecule type" value="Genomic_DNA"/>
</dbReference>
<evidence type="ECO:0000313" key="2">
    <source>
        <dbReference type="Proteomes" id="UP000305401"/>
    </source>
</evidence>
<protein>
    <submittedName>
        <fullName evidence="1">Peptidase</fullName>
    </submittedName>
</protein>
<evidence type="ECO:0000313" key="1">
    <source>
        <dbReference type="EMBL" id="THG49534.1"/>
    </source>
</evidence>
<dbReference type="Proteomes" id="UP000305401">
    <property type="component" value="Unassembled WGS sequence"/>
</dbReference>
<keyword evidence="2" id="KW-1185">Reference proteome</keyword>
<organism evidence="1 2">
    <name type="scientific">Muribaculum caecicola</name>
    <dbReference type="NCBI Taxonomy" id="3038144"/>
    <lineage>
        <taxon>Bacteria</taxon>
        <taxon>Pseudomonadati</taxon>
        <taxon>Bacteroidota</taxon>
        <taxon>Bacteroidia</taxon>
        <taxon>Bacteroidales</taxon>
        <taxon>Muribaculaceae</taxon>
        <taxon>Muribaculum</taxon>
    </lineage>
</organism>
<reference evidence="1" key="1">
    <citation type="submission" date="2019-04" db="EMBL/GenBank/DDBJ databases">
        <title>Microbes associate with the intestines of laboratory mice.</title>
        <authorList>
            <person name="Navarre W."/>
            <person name="Wong E."/>
            <person name="Huang K.C."/>
            <person name="Tropini C."/>
            <person name="Ng K."/>
            <person name="Yu B."/>
        </authorList>
    </citation>
    <scope>NUCLEOTIDE SEQUENCE</scope>
    <source>
        <strain evidence="1">NM86_A22</strain>
    </source>
</reference>
<proteinExistence type="predicted"/>